<evidence type="ECO:0000313" key="3">
    <source>
        <dbReference type="Proteomes" id="UP000050761"/>
    </source>
</evidence>
<protein>
    <submittedName>
        <fullName evidence="4">Reverse transcriptase domain-containing protein</fullName>
    </submittedName>
</protein>
<dbReference type="EMBL" id="UZAH01027152">
    <property type="protein sequence ID" value="VDO89099.1"/>
    <property type="molecule type" value="Genomic_DNA"/>
</dbReference>
<dbReference type="WBParaSite" id="HPBE_0001156901-mRNA-1">
    <property type="protein sequence ID" value="HPBE_0001156901-mRNA-1"/>
    <property type="gene ID" value="HPBE_0001156901"/>
</dbReference>
<dbReference type="SUPFAM" id="SSF56672">
    <property type="entry name" value="DNA/RNA polymerases"/>
    <property type="match status" value="1"/>
</dbReference>
<dbReference type="PROSITE" id="PS50878">
    <property type="entry name" value="RT_POL"/>
    <property type="match status" value="1"/>
</dbReference>
<evidence type="ECO:0000259" key="1">
    <source>
        <dbReference type="PROSITE" id="PS50878"/>
    </source>
</evidence>
<feature type="domain" description="Reverse transcriptase" evidence="1">
    <location>
        <begin position="1"/>
        <end position="251"/>
    </location>
</feature>
<dbReference type="InterPro" id="IPR000477">
    <property type="entry name" value="RT_dom"/>
</dbReference>
<reference evidence="2 3" key="1">
    <citation type="submission" date="2018-11" db="EMBL/GenBank/DDBJ databases">
        <authorList>
            <consortium name="Pathogen Informatics"/>
        </authorList>
    </citation>
    <scope>NUCLEOTIDE SEQUENCE [LARGE SCALE GENOMIC DNA]</scope>
</reference>
<proteinExistence type="predicted"/>
<dbReference type="PANTHER" id="PTHR21301">
    <property type="entry name" value="REVERSE TRANSCRIPTASE"/>
    <property type="match status" value="1"/>
</dbReference>
<name>A0A183FTW9_HELPZ</name>
<sequence>MENLNNSSSNIIYIRYNSGVHDIVARHNALIQPTIVTELYLLSTAYLNFTSNFWSINDINISNKICSIQDVNLILYSADFVDMFTNIPHDIIIRNVTEIINICFKNANKSFLINKHRSYRKEDIIYMIDYLLQNPYCKLSGVLYKQLKGVPQGGNASPMIADLTLSFFEYKYATNNTLINKVFCPFRYMDDILIQYNKTDYFPFSVVRFPHNSSYTSNSLKRGIILTETLRISRCCSKKDDFIVRLCNLITSLLQLQYSKDLILQSIVKGMLKHKSIAYKYGLVDSYKNIYRFVKQLISQLSM</sequence>
<dbReference type="Pfam" id="PF26215">
    <property type="entry name" value="HTH_animal"/>
    <property type="match status" value="1"/>
</dbReference>
<dbReference type="OrthoDB" id="5876303at2759"/>
<organism evidence="3 4">
    <name type="scientific">Heligmosomoides polygyrus</name>
    <name type="common">Parasitic roundworm</name>
    <dbReference type="NCBI Taxonomy" id="6339"/>
    <lineage>
        <taxon>Eukaryota</taxon>
        <taxon>Metazoa</taxon>
        <taxon>Ecdysozoa</taxon>
        <taxon>Nematoda</taxon>
        <taxon>Chromadorea</taxon>
        <taxon>Rhabditida</taxon>
        <taxon>Rhabditina</taxon>
        <taxon>Rhabditomorpha</taxon>
        <taxon>Strongyloidea</taxon>
        <taxon>Heligmosomidae</taxon>
        <taxon>Heligmosomoides</taxon>
    </lineage>
</organism>
<dbReference type="InterPro" id="IPR058912">
    <property type="entry name" value="HTH_animal"/>
</dbReference>
<dbReference type="AlphaFoldDB" id="A0A183FTW9"/>
<accession>A0A3P7ZFN9</accession>
<evidence type="ECO:0000313" key="2">
    <source>
        <dbReference type="EMBL" id="VDO89099.1"/>
    </source>
</evidence>
<gene>
    <name evidence="2" type="ORF">HPBE_LOCUS11570</name>
</gene>
<dbReference type="Proteomes" id="UP000050761">
    <property type="component" value="Unassembled WGS sequence"/>
</dbReference>
<evidence type="ECO:0000313" key="4">
    <source>
        <dbReference type="WBParaSite" id="HPBE_0001156901-mRNA-1"/>
    </source>
</evidence>
<reference evidence="4" key="2">
    <citation type="submission" date="2019-09" db="UniProtKB">
        <authorList>
            <consortium name="WormBaseParasite"/>
        </authorList>
    </citation>
    <scope>IDENTIFICATION</scope>
</reference>
<dbReference type="Pfam" id="PF00078">
    <property type="entry name" value="RVT_1"/>
    <property type="match status" value="1"/>
</dbReference>
<accession>A0A183FTW9</accession>
<dbReference type="InterPro" id="IPR043502">
    <property type="entry name" value="DNA/RNA_pol_sf"/>
</dbReference>
<keyword evidence="3" id="KW-1185">Reference proteome</keyword>
<dbReference type="PANTHER" id="PTHR21301:SF10">
    <property type="entry name" value="REVERSE TRANSCRIPTASE DOMAIN-CONTAINING PROTEIN"/>
    <property type="match status" value="1"/>
</dbReference>